<gene>
    <name evidence="2" type="ORF">F0562_031056</name>
</gene>
<evidence type="ECO:0000313" key="2">
    <source>
        <dbReference type="EMBL" id="KAA8533510.1"/>
    </source>
</evidence>
<dbReference type="Proteomes" id="UP000325577">
    <property type="component" value="Linkage Group LG18"/>
</dbReference>
<name>A0A5J5ASE7_9ASTE</name>
<protein>
    <submittedName>
        <fullName evidence="2">Uncharacterized protein</fullName>
    </submittedName>
</protein>
<dbReference type="AlphaFoldDB" id="A0A5J5ASE7"/>
<proteinExistence type="predicted"/>
<keyword evidence="1" id="KW-0812">Transmembrane</keyword>
<evidence type="ECO:0000313" key="3">
    <source>
        <dbReference type="Proteomes" id="UP000325577"/>
    </source>
</evidence>
<feature type="transmembrane region" description="Helical" evidence="1">
    <location>
        <begin position="12"/>
        <end position="41"/>
    </location>
</feature>
<feature type="transmembrane region" description="Helical" evidence="1">
    <location>
        <begin position="106"/>
        <end position="125"/>
    </location>
</feature>
<evidence type="ECO:0000256" key="1">
    <source>
        <dbReference type="SAM" id="Phobius"/>
    </source>
</evidence>
<keyword evidence="3" id="KW-1185">Reference proteome</keyword>
<keyword evidence="1" id="KW-1133">Transmembrane helix</keyword>
<dbReference type="EMBL" id="CM018041">
    <property type="protein sequence ID" value="KAA8533510.1"/>
    <property type="molecule type" value="Genomic_DNA"/>
</dbReference>
<keyword evidence="1" id="KW-0472">Membrane</keyword>
<organism evidence="2 3">
    <name type="scientific">Nyssa sinensis</name>
    <dbReference type="NCBI Taxonomy" id="561372"/>
    <lineage>
        <taxon>Eukaryota</taxon>
        <taxon>Viridiplantae</taxon>
        <taxon>Streptophyta</taxon>
        <taxon>Embryophyta</taxon>
        <taxon>Tracheophyta</taxon>
        <taxon>Spermatophyta</taxon>
        <taxon>Magnoliopsida</taxon>
        <taxon>eudicotyledons</taxon>
        <taxon>Gunneridae</taxon>
        <taxon>Pentapetalae</taxon>
        <taxon>asterids</taxon>
        <taxon>Cornales</taxon>
        <taxon>Nyssaceae</taxon>
        <taxon>Nyssa</taxon>
    </lineage>
</organism>
<sequence>MLKDWRNVFAALFLKATALIVIKVVEFLVAFVLVLVLLMLFEGGGIENRKQKAYNMHGNLNGEVWRFCNTSSEWWGCRITEPTITFGHPCNCIGGAWKKDSVVGDLYFMMVLVQGLQQLVFVYALSQACKVQTKALACPQVLNRAV</sequence>
<accession>A0A5J5ASE7</accession>
<reference evidence="2 3" key="1">
    <citation type="submission" date="2019-09" db="EMBL/GenBank/DDBJ databases">
        <title>A chromosome-level genome assembly of the Chinese tupelo Nyssa sinensis.</title>
        <authorList>
            <person name="Yang X."/>
            <person name="Kang M."/>
            <person name="Yang Y."/>
            <person name="Xiong H."/>
            <person name="Wang M."/>
            <person name="Zhang Z."/>
            <person name="Wang Z."/>
            <person name="Wu H."/>
            <person name="Ma T."/>
            <person name="Liu J."/>
            <person name="Xi Z."/>
        </authorList>
    </citation>
    <scope>NUCLEOTIDE SEQUENCE [LARGE SCALE GENOMIC DNA]</scope>
    <source>
        <strain evidence="2">J267</strain>
        <tissue evidence="2">Leaf</tissue>
    </source>
</reference>